<sequence length="373" mass="39528">MYGQLRVILLPASVFWQLSSAIPADPTITTAAVLPRQNSDNFIGYLELNSTWNSYNCDAGLTWFQSGQYAQCCPATRPSCYAATACFGGSQIYTYPDRSSVRTIACTENYGNAAVSICNTIYIYENSQDSDPKTNINCGDSSVNWSYYRDVPASATEKVNTSPATSTLQFPSTANTGPTQPAEVKTGSKTWIAGAVAGPVLGLALVGLGVWFFLSRKKKTAPAPQHGTALMAPFDPSQPPADVGGYTDAKPQFAPSQPSYYNPPNPNAQQGYLQQGYPSAPQMLPGSQSAYNATANLPFPGTYTHDTKFENASGAAELDGKTSGNAAVSPGSPFRDHELTSEAAELSGGDTRPHGEGLSGGNRLSTDAYSKPE</sequence>
<feature type="compositionally biased region" description="Polar residues" evidence="1">
    <location>
        <begin position="362"/>
        <end position="373"/>
    </location>
</feature>
<keyword evidence="2" id="KW-1133">Transmembrane helix</keyword>
<dbReference type="Proteomes" id="UP000651452">
    <property type="component" value="Unassembled WGS sequence"/>
</dbReference>
<keyword evidence="3" id="KW-0732">Signal</keyword>
<gene>
    <name evidence="4" type="ORF">EKO04_011383</name>
</gene>
<proteinExistence type="predicted"/>
<feature type="region of interest" description="Disordered" evidence="1">
    <location>
        <begin position="224"/>
        <end position="291"/>
    </location>
</feature>
<evidence type="ECO:0000313" key="5">
    <source>
        <dbReference type="Proteomes" id="UP000651452"/>
    </source>
</evidence>
<comment type="caution">
    <text evidence="4">The sequence shown here is derived from an EMBL/GenBank/DDBJ whole genome shotgun (WGS) entry which is preliminary data.</text>
</comment>
<reference evidence="4" key="2">
    <citation type="submission" date="2020-09" db="EMBL/GenBank/DDBJ databases">
        <title>Reference genome assembly for Australian Ascochyta lentis isolate Al4.</title>
        <authorList>
            <person name="Lee R.C."/>
            <person name="Farfan-Caceres L.M."/>
            <person name="Debler J.W."/>
            <person name="Williams A.H."/>
            <person name="Henares B.M."/>
        </authorList>
    </citation>
    <scope>NUCLEOTIDE SEQUENCE</scope>
    <source>
        <strain evidence="4">Al4</strain>
    </source>
</reference>
<dbReference type="EMBL" id="RZGK01000023">
    <property type="protein sequence ID" value="KAF9690619.1"/>
    <property type="molecule type" value="Genomic_DNA"/>
</dbReference>
<protein>
    <submittedName>
        <fullName evidence="4">Uncharacterized protein</fullName>
    </submittedName>
</protein>
<accession>A0A8H7ISK9</accession>
<feature type="compositionally biased region" description="Polar residues" evidence="1">
    <location>
        <begin position="158"/>
        <end position="179"/>
    </location>
</feature>
<dbReference type="CDD" id="cd12087">
    <property type="entry name" value="TM_EGFR-like"/>
    <property type="match status" value="1"/>
</dbReference>
<keyword evidence="2" id="KW-0472">Membrane</keyword>
<name>A0A8H7ISK9_9PLEO</name>
<keyword evidence="2" id="KW-0812">Transmembrane</keyword>
<organism evidence="4 5">
    <name type="scientific">Ascochyta lentis</name>
    <dbReference type="NCBI Taxonomy" id="205686"/>
    <lineage>
        <taxon>Eukaryota</taxon>
        <taxon>Fungi</taxon>
        <taxon>Dikarya</taxon>
        <taxon>Ascomycota</taxon>
        <taxon>Pezizomycotina</taxon>
        <taxon>Dothideomycetes</taxon>
        <taxon>Pleosporomycetidae</taxon>
        <taxon>Pleosporales</taxon>
        <taxon>Pleosporineae</taxon>
        <taxon>Didymellaceae</taxon>
        <taxon>Ascochyta</taxon>
    </lineage>
</organism>
<feature type="signal peptide" evidence="3">
    <location>
        <begin position="1"/>
        <end position="21"/>
    </location>
</feature>
<feature type="chain" id="PRO_5034833907" evidence="3">
    <location>
        <begin position="22"/>
        <end position="373"/>
    </location>
</feature>
<evidence type="ECO:0000256" key="2">
    <source>
        <dbReference type="SAM" id="Phobius"/>
    </source>
</evidence>
<feature type="region of interest" description="Disordered" evidence="1">
    <location>
        <begin position="158"/>
        <end position="184"/>
    </location>
</feature>
<evidence type="ECO:0000313" key="4">
    <source>
        <dbReference type="EMBL" id="KAF9690619.1"/>
    </source>
</evidence>
<evidence type="ECO:0000256" key="3">
    <source>
        <dbReference type="SAM" id="SignalP"/>
    </source>
</evidence>
<dbReference type="OrthoDB" id="3557178at2759"/>
<evidence type="ECO:0000256" key="1">
    <source>
        <dbReference type="SAM" id="MobiDB-lite"/>
    </source>
</evidence>
<reference evidence="4" key="1">
    <citation type="submission" date="2018-12" db="EMBL/GenBank/DDBJ databases">
        <authorList>
            <person name="Syme R.A."/>
            <person name="Farfan-Caceres L."/>
            <person name="Lichtenzveig J."/>
        </authorList>
    </citation>
    <scope>NUCLEOTIDE SEQUENCE</scope>
    <source>
        <strain evidence="4">Al4</strain>
    </source>
</reference>
<feature type="transmembrane region" description="Helical" evidence="2">
    <location>
        <begin position="191"/>
        <end position="214"/>
    </location>
</feature>
<dbReference type="AlphaFoldDB" id="A0A8H7ISK9"/>
<keyword evidence="5" id="KW-1185">Reference proteome</keyword>
<feature type="region of interest" description="Disordered" evidence="1">
    <location>
        <begin position="314"/>
        <end position="373"/>
    </location>
</feature>